<protein>
    <submittedName>
        <fullName evidence="1">Uncharacterized protein</fullName>
    </submittedName>
</protein>
<reference evidence="2" key="1">
    <citation type="submission" date="2015-09" db="EMBL/GenBank/DDBJ databases">
        <authorList>
            <person name="Rodrigo-Torres L."/>
            <person name="Arahal D.R."/>
        </authorList>
    </citation>
    <scope>NUCLEOTIDE SEQUENCE [LARGE SCALE GENOMIC DNA]</scope>
    <source>
        <strain evidence="2">CECT 4293</strain>
    </source>
</reference>
<accession>A0A0P1EA45</accession>
<proteinExistence type="predicted"/>
<name>A0A0P1EA45_9RHOB</name>
<dbReference type="Proteomes" id="UP000050786">
    <property type="component" value="Unassembled WGS sequence"/>
</dbReference>
<evidence type="ECO:0000313" key="2">
    <source>
        <dbReference type="Proteomes" id="UP000050786"/>
    </source>
</evidence>
<sequence length="122" mass="13925">MSTEQKTEFELPPTNALRVYRWADLPNLTASALYRVTDPGQEPREIHASKHKRQVLEGLMRSPLYAASYCRLSDNVLPLRRDDGVNIGCKLYRNDPETGRQRYGIYFLVSTVELIEVRGVAA</sequence>
<keyword evidence="2" id="KW-1185">Reference proteome</keyword>
<gene>
    <name evidence="1" type="ORF">RUM4293_04333</name>
</gene>
<dbReference type="RefSeq" id="WP_058275341.1">
    <property type="nucleotide sequence ID" value="NZ_CYPS01000067.1"/>
</dbReference>
<dbReference type="AlphaFoldDB" id="A0A0P1EA45"/>
<dbReference type="EMBL" id="CYPS01000067">
    <property type="protein sequence ID" value="CUH45419.1"/>
    <property type="molecule type" value="Genomic_DNA"/>
</dbReference>
<evidence type="ECO:0000313" key="1">
    <source>
        <dbReference type="EMBL" id="CUH45419.1"/>
    </source>
</evidence>
<organism evidence="1 2">
    <name type="scientific">Ruegeria atlantica</name>
    <dbReference type="NCBI Taxonomy" id="81569"/>
    <lineage>
        <taxon>Bacteria</taxon>
        <taxon>Pseudomonadati</taxon>
        <taxon>Pseudomonadota</taxon>
        <taxon>Alphaproteobacteria</taxon>
        <taxon>Rhodobacterales</taxon>
        <taxon>Roseobacteraceae</taxon>
        <taxon>Ruegeria</taxon>
    </lineage>
</organism>